<organism evidence="8 9">
    <name type="scientific">Protopolystoma xenopodis</name>
    <dbReference type="NCBI Taxonomy" id="117903"/>
    <lineage>
        <taxon>Eukaryota</taxon>
        <taxon>Metazoa</taxon>
        <taxon>Spiralia</taxon>
        <taxon>Lophotrochozoa</taxon>
        <taxon>Platyhelminthes</taxon>
        <taxon>Monogenea</taxon>
        <taxon>Polyopisthocotylea</taxon>
        <taxon>Polystomatidea</taxon>
        <taxon>Polystomatidae</taxon>
        <taxon>Protopolystoma</taxon>
    </lineage>
</organism>
<feature type="region of interest" description="Disordered" evidence="6">
    <location>
        <begin position="133"/>
        <end position="177"/>
    </location>
</feature>
<dbReference type="SUPFAM" id="SSF57667">
    <property type="entry name" value="beta-beta-alpha zinc fingers"/>
    <property type="match status" value="1"/>
</dbReference>
<accession>A0A3S5AIN8</accession>
<reference evidence="8" key="1">
    <citation type="submission" date="2018-11" db="EMBL/GenBank/DDBJ databases">
        <authorList>
            <consortium name="Pathogen Informatics"/>
        </authorList>
    </citation>
    <scope>NUCLEOTIDE SEQUENCE</scope>
</reference>
<dbReference type="FunFam" id="3.30.160.60:FF:000110">
    <property type="entry name" value="Zinc finger protein-like"/>
    <property type="match status" value="1"/>
</dbReference>
<dbReference type="PROSITE" id="PS50157">
    <property type="entry name" value="ZINC_FINGER_C2H2_2"/>
    <property type="match status" value="1"/>
</dbReference>
<keyword evidence="9" id="KW-1185">Reference proteome</keyword>
<proteinExistence type="predicted"/>
<evidence type="ECO:0000256" key="1">
    <source>
        <dbReference type="ARBA" id="ARBA00022723"/>
    </source>
</evidence>
<evidence type="ECO:0000256" key="5">
    <source>
        <dbReference type="PROSITE-ProRule" id="PRU00042"/>
    </source>
</evidence>
<keyword evidence="4" id="KW-0862">Zinc</keyword>
<feature type="region of interest" description="Disordered" evidence="6">
    <location>
        <begin position="194"/>
        <end position="220"/>
    </location>
</feature>
<sequence length="371" mass="39096">MDLILPCDFTQPCLLKKYSHPVANLSESHQHPQRESNSVCVGAAYSLDKLTTLPDCHECPPVTGPASADSLSLLLPSRENATVHSLIRGRGVSAPASTTPVASPACAPTGLCCPLGAGQTTCLFDAWQTGWSADRPPDGGPPSLPKPVQFNQSVSPTFGRGTSSPASPASSASSAAPHGFGRCLLPSTACSATCQPGRRSPTPSGHSQTALPTPLEDQTTAAPDSVWWTGSATHMPPGRVVWRPANVGSEGASSSPRRRRPARLFCRVVEPGLLAASETGIRATGAWTPVAEAARGSGGAAVGRLRLSRSYVCTLCSKCFTSNSGLKQHMHIHASFKPFRCQVGWLNVGKLAVFKAQFYIIHIQPISFQKW</sequence>
<dbReference type="AlphaFoldDB" id="A0A3S5AIN8"/>
<dbReference type="SMART" id="SM00355">
    <property type="entry name" value="ZnF_C2H2"/>
    <property type="match status" value="1"/>
</dbReference>
<evidence type="ECO:0000313" key="8">
    <source>
        <dbReference type="EMBL" id="VEL17544.1"/>
    </source>
</evidence>
<dbReference type="Proteomes" id="UP000784294">
    <property type="component" value="Unassembled WGS sequence"/>
</dbReference>
<evidence type="ECO:0000259" key="7">
    <source>
        <dbReference type="PROSITE" id="PS50157"/>
    </source>
</evidence>
<dbReference type="PROSITE" id="PS00028">
    <property type="entry name" value="ZINC_FINGER_C2H2_1"/>
    <property type="match status" value="1"/>
</dbReference>
<dbReference type="EMBL" id="CAAALY010033087">
    <property type="protein sequence ID" value="VEL17544.1"/>
    <property type="molecule type" value="Genomic_DNA"/>
</dbReference>
<keyword evidence="1" id="KW-0479">Metal-binding</keyword>
<feature type="compositionally biased region" description="Polar residues" evidence="6">
    <location>
        <begin position="149"/>
        <end position="162"/>
    </location>
</feature>
<evidence type="ECO:0000256" key="4">
    <source>
        <dbReference type="ARBA" id="ARBA00022833"/>
    </source>
</evidence>
<dbReference type="InterPro" id="IPR013087">
    <property type="entry name" value="Znf_C2H2_type"/>
</dbReference>
<dbReference type="GO" id="GO:0008270">
    <property type="term" value="F:zinc ion binding"/>
    <property type="evidence" value="ECO:0007669"/>
    <property type="project" value="UniProtKB-KW"/>
</dbReference>
<feature type="compositionally biased region" description="Polar residues" evidence="6">
    <location>
        <begin position="201"/>
        <end position="220"/>
    </location>
</feature>
<evidence type="ECO:0000256" key="2">
    <source>
        <dbReference type="ARBA" id="ARBA00022737"/>
    </source>
</evidence>
<keyword evidence="2" id="KW-0677">Repeat</keyword>
<feature type="compositionally biased region" description="Low complexity" evidence="6">
    <location>
        <begin position="163"/>
        <end position="177"/>
    </location>
</feature>
<feature type="domain" description="C2H2-type" evidence="7">
    <location>
        <begin position="311"/>
        <end position="338"/>
    </location>
</feature>
<dbReference type="Gene3D" id="3.30.160.60">
    <property type="entry name" value="Classic Zinc Finger"/>
    <property type="match status" value="1"/>
</dbReference>
<evidence type="ECO:0000256" key="3">
    <source>
        <dbReference type="ARBA" id="ARBA00022771"/>
    </source>
</evidence>
<evidence type="ECO:0000313" key="9">
    <source>
        <dbReference type="Proteomes" id="UP000784294"/>
    </source>
</evidence>
<comment type="caution">
    <text evidence="8">The sequence shown here is derived from an EMBL/GenBank/DDBJ whole genome shotgun (WGS) entry which is preliminary data.</text>
</comment>
<evidence type="ECO:0000256" key="6">
    <source>
        <dbReference type="SAM" id="MobiDB-lite"/>
    </source>
</evidence>
<name>A0A3S5AIN8_9PLAT</name>
<protein>
    <recommendedName>
        <fullName evidence="7">C2H2-type domain-containing protein</fullName>
    </recommendedName>
</protein>
<dbReference type="InterPro" id="IPR036236">
    <property type="entry name" value="Znf_C2H2_sf"/>
</dbReference>
<keyword evidence="3 5" id="KW-0863">Zinc-finger</keyword>
<gene>
    <name evidence="8" type="ORF">PXEA_LOCUS10984</name>
</gene>